<evidence type="ECO:0000313" key="2">
    <source>
        <dbReference type="Proteomes" id="UP000683925"/>
    </source>
</evidence>
<accession>A0A8S1TUU5</accession>
<reference evidence="1" key="1">
    <citation type="submission" date="2021-01" db="EMBL/GenBank/DDBJ databases">
        <authorList>
            <consortium name="Genoscope - CEA"/>
            <person name="William W."/>
        </authorList>
    </citation>
    <scope>NUCLEOTIDE SEQUENCE</scope>
</reference>
<comment type="caution">
    <text evidence="1">The sequence shown here is derived from an EMBL/GenBank/DDBJ whole genome shotgun (WGS) entry which is preliminary data.</text>
</comment>
<dbReference type="AlphaFoldDB" id="A0A8S1TUU5"/>
<dbReference type="Proteomes" id="UP000683925">
    <property type="component" value="Unassembled WGS sequence"/>
</dbReference>
<gene>
    <name evidence="1" type="ORF">POCTA_138.1.T0310160</name>
</gene>
<evidence type="ECO:0000313" key="1">
    <source>
        <dbReference type="EMBL" id="CAD8155843.1"/>
    </source>
</evidence>
<dbReference type="EMBL" id="CAJJDP010000031">
    <property type="protein sequence ID" value="CAD8155843.1"/>
    <property type="molecule type" value="Genomic_DNA"/>
</dbReference>
<protein>
    <submittedName>
        <fullName evidence="1">Uncharacterized protein</fullName>
    </submittedName>
</protein>
<name>A0A8S1TUU5_PAROT</name>
<sequence>MKPLFEISQYHLKSKEMHSIMFKRLQNQIKTLNKRGDASPLVQKRKGVRGDFVI</sequence>
<proteinExistence type="predicted"/>
<keyword evidence="2" id="KW-1185">Reference proteome</keyword>
<organism evidence="1 2">
    <name type="scientific">Paramecium octaurelia</name>
    <dbReference type="NCBI Taxonomy" id="43137"/>
    <lineage>
        <taxon>Eukaryota</taxon>
        <taxon>Sar</taxon>
        <taxon>Alveolata</taxon>
        <taxon>Ciliophora</taxon>
        <taxon>Intramacronucleata</taxon>
        <taxon>Oligohymenophorea</taxon>
        <taxon>Peniculida</taxon>
        <taxon>Parameciidae</taxon>
        <taxon>Paramecium</taxon>
    </lineage>
</organism>